<organism evidence="1 4">
    <name type="scientific">Ralstonia flatus</name>
    <dbReference type="NCBI Taxonomy" id="3058601"/>
    <lineage>
        <taxon>Bacteria</taxon>
        <taxon>Pseudomonadati</taxon>
        <taxon>Pseudomonadota</taxon>
        <taxon>Betaproteobacteria</taxon>
        <taxon>Burkholderiales</taxon>
        <taxon>Burkholderiaceae</taxon>
        <taxon>Ralstonia</taxon>
    </lineage>
</organism>
<evidence type="ECO:0000313" key="1">
    <source>
        <dbReference type="EMBL" id="CAJ0893289.1"/>
    </source>
</evidence>
<dbReference type="EMBL" id="CAUDLI010000013">
    <property type="protein sequence ID" value="CAJ0902908.1"/>
    <property type="molecule type" value="Genomic_DNA"/>
</dbReference>
<evidence type="ECO:0000313" key="4">
    <source>
        <dbReference type="Proteomes" id="UP001190491"/>
    </source>
</evidence>
<proteinExistence type="predicted"/>
<name>A0AAD2F6R6_9RALS</name>
<dbReference type="Proteomes" id="UP001190491">
    <property type="component" value="Unassembled WGS sequence"/>
</dbReference>
<dbReference type="EMBL" id="CAUDKO010000013">
    <property type="protein sequence ID" value="CAJ0893289.1"/>
    <property type="molecule type" value="Genomic_DNA"/>
</dbReference>
<evidence type="ECO:0000313" key="3">
    <source>
        <dbReference type="Proteomes" id="UP001189792"/>
    </source>
</evidence>
<protein>
    <submittedName>
        <fullName evidence="1">Uncharacterized protein</fullName>
    </submittedName>
</protein>
<gene>
    <name evidence="2" type="ORF">R77564_04815</name>
    <name evidence="1" type="ORF">R77567_04428</name>
</gene>
<reference evidence="1 3" key="1">
    <citation type="submission" date="2023-07" db="EMBL/GenBank/DDBJ databases">
        <authorList>
            <person name="Peeters C."/>
        </authorList>
    </citation>
    <scope>NUCLEOTIDE SEQUENCE</scope>
    <source>
        <strain evidence="2 3">LMG 32965</strain>
        <strain evidence="1">R-77567</strain>
    </source>
</reference>
<dbReference type="AlphaFoldDB" id="A0AAD2F6R6"/>
<sequence>MTLHQALKEMRLAELLAPERVFYGTLLKLEVFKAARLSHRSM</sequence>
<accession>A0AAD2F6R6</accession>
<dbReference type="Proteomes" id="UP001189792">
    <property type="component" value="Unassembled WGS sequence"/>
</dbReference>
<comment type="caution">
    <text evidence="1">The sequence shown here is derived from an EMBL/GenBank/DDBJ whole genome shotgun (WGS) entry which is preliminary data.</text>
</comment>
<evidence type="ECO:0000313" key="2">
    <source>
        <dbReference type="EMBL" id="CAJ0902908.1"/>
    </source>
</evidence>
<keyword evidence="3" id="KW-1185">Reference proteome</keyword>